<comment type="caution">
    <text evidence="9">The sequence shown here is derived from an EMBL/GenBank/DDBJ whole genome shotgun (WGS) entry which is preliminary data.</text>
</comment>
<evidence type="ECO:0000313" key="12">
    <source>
        <dbReference type="Proteomes" id="UP000285883"/>
    </source>
</evidence>
<evidence type="ECO:0000256" key="5">
    <source>
        <dbReference type="ARBA" id="ARBA00023136"/>
    </source>
</evidence>
<evidence type="ECO:0000313" key="7">
    <source>
        <dbReference type="EMBL" id="KAG2510906.1"/>
    </source>
</evidence>
<feature type="transmembrane region" description="Helical" evidence="6">
    <location>
        <begin position="403"/>
        <end position="423"/>
    </location>
</feature>
<keyword evidence="3 6" id="KW-0812">Transmembrane</keyword>
<sequence length="611" mass="67229">MISMTQSSPVLTPQLTPSVAGYVSTKLWDDRPAKYAQHVLKNVCIFLFILLACSQVTNFATAQSLKNFFMKLGWSNKGSTSMKLTFDSLSQFMCIVAGYISDEHLGKFKTLLSAATIDSVGLLLLVVAALPVIVSNHLRVSKIVFNVGLFLGVAISQICLRSLVISYGGDQFSPEAPPAEKALFFSIQYAVANIGAFIGYAVFPSVSINGFGAIPADYGYFSVYIIGFVMVLVFGGLLWFSRKCYVNVPPTKESIALVIKIVVNHSKKNFSAKMIALGTILYIAAFMLNVVASFLSDQGEVGHNISYVCGVMIVIATFLWVYFGRDSSFMEDAKDTIDGSFGSELVDSVKQVIRILPLNAFNVVFWMCQNQRGNNQSIVQQTDTRLGSGPFVSQMPGPTVQMFNPIGVMFFVFITEKVIYPLYEKQVGKPPSRYGKVLAGYCLVVVAMFWTGVYEVIRRSASPLTYVDSNGDTHFMLNDDGGQVMNNIPWWTAIPQYLLVAYSEVMSAIPSYDINYSEVPQSMRSTSIALAFFANSMGSTLLSVTVLLFGKFIPSNLNDGHIEYLFFTLGGIMIVNIFVFVMVMDRMQLGMIPKVKKNADKSVLEAEPGTV</sequence>
<dbReference type="Pfam" id="PF00854">
    <property type="entry name" value="PTR2"/>
    <property type="match status" value="1"/>
</dbReference>
<feature type="transmembrane region" description="Helical" evidence="6">
    <location>
        <begin position="301"/>
        <end position="323"/>
    </location>
</feature>
<feature type="transmembrane region" description="Helical" evidence="6">
    <location>
        <begin position="218"/>
        <end position="240"/>
    </location>
</feature>
<dbReference type="Gene3D" id="1.20.1250.20">
    <property type="entry name" value="MFS general substrate transporter like domains"/>
    <property type="match status" value="1"/>
</dbReference>
<evidence type="ECO:0000313" key="11">
    <source>
        <dbReference type="Proteomes" id="UP000285624"/>
    </source>
</evidence>
<dbReference type="Proteomes" id="UP000785171">
    <property type="component" value="Unassembled WGS sequence"/>
</dbReference>
<dbReference type="PANTHER" id="PTHR11654">
    <property type="entry name" value="OLIGOPEPTIDE TRANSPORTER-RELATED"/>
    <property type="match status" value="1"/>
</dbReference>
<accession>A0A3R7GWR2</accession>
<evidence type="ECO:0000313" key="10">
    <source>
        <dbReference type="EMBL" id="RLN75212.1"/>
    </source>
</evidence>
<dbReference type="AlphaFoldDB" id="A0A3R7GWR2"/>
<reference evidence="7" key="3">
    <citation type="submission" date="2020-06" db="EMBL/GenBank/DDBJ databases">
        <authorList>
            <person name="Studholme D.J."/>
        </authorList>
    </citation>
    <scope>NUCLEOTIDE SEQUENCE</scope>
    <source>
        <strain evidence="7">NZFS 2646</strain>
        <strain evidence="8">NZFS 3630</strain>
    </source>
</reference>
<comment type="similarity">
    <text evidence="2">Belongs to the major facilitator superfamily. Proton-dependent oligopeptide transporter (POT/PTR) (TC 2.A.17) family.</text>
</comment>
<dbReference type="InterPro" id="IPR000109">
    <property type="entry name" value="POT_fam"/>
</dbReference>
<feature type="transmembrane region" description="Helical" evidence="6">
    <location>
        <begin position="140"/>
        <end position="161"/>
    </location>
</feature>
<evidence type="ECO:0000256" key="2">
    <source>
        <dbReference type="ARBA" id="ARBA00005982"/>
    </source>
</evidence>
<keyword evidence="5 6" id="KW-0472">Membrane</keyword>
<dbReference type="InterPro" id="IPR036259">
    <property type="entry name" value="MFS_trans_sf"/>
</dbReference>
<dbReference type="Proteomes" id="UP000285624">
    <property type="component" value="Unassembled WGS sequence"/>
</dbReference>
<dbReference type="GO" id="GO:0016020">
    <property type="term" value="C:membrane"/>
    <property type="evidence" value="ECO:0007669"/>
    <property type="project" value="UniProtKB-SubCell"/>
</dbReference>
<name>A0A3R7GWR2_9STRA</name>
<dbReference type="SUPFAM" id="SSF103473">
    <property type="entry name" value="MFS general substrate transporter"/>
    <property type="match status" value="2"/>
</dbReference>
<feature type="transmembrane region" description="Helical" evidence="6">
    <location>
        <begin position="564"/>
        <end position="584"/>
    </location>
</feature>
<dbReference type="EMBL" id="JPWV03000455">
    <property type="protein sequence ID" value="KAG2510906.1"/>
    <property type="molecule type" value="Genomic_DNA"/>
</dbReference>
<dbReference type="Proteomes" id="UP000792063">
    <property type="component" value="Unassembled WGS sequence"/>
</dbReference>
<keyword evidence="4 6" id="KW-1133">Transmembrane helix</keyword>
<dbReference type="EMBL" id="MAYM02000138">
    <property type="protein sequence ID" value="RLN45747.1"/>
    <property type="molecule type" value="Genomic_DNA"/>
</dbReference>
<reference evidence="7" key="1">
    <citation type="journal article" date="2015" name="Genom Data">
        <title>Genome sequences of six Phytophthora species associated with forests in New Zealand.</title>
        <authorList>
            <person name="Studholme D.J."/>
            <person name="McDougal R.L."/>
            <person name="Sambles C."/>
            <person name="Hansen E."/>
            <person name="Hardy G."/>
            <person name="Grant M."/>
            <person name="Ganley R.J."/>
            <person name="Williams N.M."/>
        </authorList>
    </citation>
    <scope>NUCLEOTIDE SEQUENCE</scope>
    <source>
        <strain evidence="7">NZFS 2646</strain>
        <strain evidence="8">NZFS 3630</strain>
    </source>
</reference>
<evidence type="ECO:0000256" key="6">
    <source>
        <dbReference type="SAM" id="Phobius"/>
    </source>
</evidence>
<evidence type="ECO:0000256" key="1">
    <source>
        <dbReference type="ARBA" id="ARBA00004141"/>
    </source>
</evidence>
<dbReference type="Proteomes" id="UP000285883">
    <property type="component" value="Unassembled WGS sequence"/>
</dbReference>
<evidence type="ECO:0008006" key="13">
    <source>
        <dbReference type="Google" id="ProtNLM"/>
    </source>
</evidence>
<gene>
    <name evidence="9" type="ORF">BBI17_008483</name>
    <name evidence="10" type="ORF">BBO99_00008492</name>
    <name evidence="7" type="ORF">JM16_008298</name>
    <name evidence="8" type="ORF">JM18_008273</name>
</gene>
<feature type="transmembrane region" description="Helical" evidence="6">
    <location>
        <begin position="274"/>
        <end position="295"/>
    </location>
</feature>
<feature type="transmembrane region" description="Helical" evidence="6">
    <location>
        <begin position="438"/>
        <end position="457"/>
    </location>
</feature>
<reference evidence="11 12" key="2">
    <citation type="submission" date="2018-07" db="EMBL/GenBank/DDBJ databases">
        <title>Genome sequencing of oomycete isolates from Chile give support for New Zealand origin for Phytophthora kernoviae and make available the first Nothophytophthora sp. genome.</title>
        <authorList>
            <person name="Studholme D.J."/>
            <person name="Sanfuentes E."/>
            <person name="Panda P."/>
            <person name="Hill R."/>
            <person name="Sambles C."/>
            <person name="Grant M."/>
            <person name="Williams N.M."/>
            <person name="Mcdougal R.L."/>
        </authorList>
    </citation>
    <scope>NUCLEOTIDE SEQUENCE [LARGE SCALE GENOMIC DNA]</scope>
    <source>
        <strain evidence="9">Chile2</strain>
        <strain evidence="10">Chile4</strain>
    </source>
</reference>
<feature type="transmembrane region" description="Helical" evidence="6">
    <location>
        <begin position="182"/>
        <end position="203"/>
    </location>
</feature>
<evidence type="ECO:0000313" key="9">
    <source>
        <dbReference type="EMBL" id="RLN45747.1"/>
    </source>
</evidence>
<evidence type="ECO:0000313" key="8">
    <source>
        <dbReference type="EMBL" id="KAG2514200.1"/>
    </source>
</evidence>
<dbReference type="GO" id="GO:0022857">
    <property type="term" value="F:transmembrane transporter activity"/>
    <property type="evidence" value="ECO:0007669"/>
    <property type="project" value="InterPro"/>
</dbReference>
<protein>
    <recommendedName>
        <fullName evidence="13">Major facilitator superfamily (MFS) profile domain-containing protein</fullName>
    </recommendedName>
</protein>
<proteinExistence type="inferred from homology"/>
<evidence type="ECO:0000256" key="3">
    <source>
        <dbReference type="ARBA" id="ARBA00022692"/>
    </source>
</evidence>
<feature type="transmembrane region" description="Helical" evidence="6">
    <location>
        <begin position="39"/>
        <end position="60"/>
    </location>
</feature>
<feature type="transmembrane region" description="Helical" evidence="6">
    <location>
        <begin position="528"/>
        <end position="552"/>
    </location>
</feature>
<organism evidence="9 12">
    <name type="scientific">Phytophthora kernoviae</name>
    <dbReference type="NCBI Taxonomy" id="325452"/>
    <lineage>
        <taxon>Eukaryota</taxon>
        <taxon>Sar</taxon>
        <taxon>Stramenopiles</taxon>
        <taxon>Oomycota</taxon>
        <taxon>Peronosporomycetes</taxon>
        <taxon>Peronosporales</taxon>
        <taxon>Peronosporaceae</taxon>
        <taxon>Phytophthora</taxon>
    </lineage>
</organism>
<dbReference type="EMBL" id="JPWU03000471">
    <property type="protein sequence ID" value="KAG2514200.1"/>
    <property type="molecule type" value="Genomic_DNA"/>
</dbReference>
<keyword evidence="11" id="KW-1185">Reference proteome</keyword>
<dbReference type="EMBL" id="MBDN02000453">
    <property type="protein sequence ID" value="RLN75212.1"/>
    <property type="molecule type" value="Genomic_DNA"/>
</dbReference>
<feature type="transmembrane region" description="Helical" evidence="6">
    <location>
        <begin position="112"/>
        <end position="134"/>
    </location>
</feature>
<evidence type="ECO:0000256" key="4">
    <source>
        <dbReference type="ARBA" id="ARBA00022989"/>
    </source>
</evidence>
<comment type="subcellular location">
    <subcellularLocation>
        <location evidence="1">Membrane</location>
        <topology evidence="1">Multi-pass membrane protein</topology>
    </subcellularLocation>
</comment>